<evidence type="ECO:0000256" key="1">
    <source>
        <dbReference type="SAM" id="MobiDB-lite"/>
    </source>
</evidence>
<dbReference type="EMBL" id="CADCTX010000720">
    <property type="protein sequence ID" value="CAA9343754.1"/>
    <property type="molecule type" value="Genomic_DNA"/>
</dbReference>
<proteinExistence type="predicted"/>
<feature type="non-terminal residue" evidence="2">
    <location>
        <position position="142"/>
    </location>
</feature>
<sequence>ERRQQPPHRAGGALHRPRPGRARATVGGPGAGPTLHRGVRRQLQGVRPGGAPAHRVGPRQPAARAGVVADPGGAGAVPLDPGARLHRERAARRPRRADVAGGARGGADPRRASQGPPALVGVQAPLRAPPGGAVLPLVRTQP</sequence>
<protein>
    <submittedName>
        <fullName evidence="2">Uncharacterized protein</fullName>
    </submittedName>
</protein>
<evidence type="ECO:0000313" key="2">
    <source>
        <dbReference type="EMBL" id="CAA9343754.1"/>
    </source>
</evidence>
<gene>
    <name evidence="2" type="ORF">AVDCRST_MAG40-2527</name>
</gene>
<feature type="compositionally biased region" description="Basic residues" evidence="1">
    <location>
        <begin position="84"/>
        <end position="95"/>
    </location>
</feature>
<organism evidence="2">
    <name type="scientific">uncultured Gemmatimonadaceae bacterium</name>
    <dbReference type="NCBI Taxonomy" id="246130"/>
    <lineage>
        <taxon>Bacteria</taxon>
        <taxon>Pseudomonadati</taxon>
        <taxon>Gemmatimonadota</taxon>
        <taxon>Gemmatimonadia</taxon>
        <taxon>Gemmatimonadales</taxon>
        <taxon>Gemmatimonadaceae</taxon>
        <taxon>environmental samples</taxon>
    </lineage>
</organism>
<feature type="compositionally biased region" description="Low complexity" evidence="1">
    <location>
        <begin position="61"/>
        <end position="82"/>
    </location>
</feature>
<feature type="region of interest" description="Disordered" evidence="1">
    <location>
        <begin position="1"/>
        <end position="142"/>
    </location>
</feature>
<name>A0A6J4LXQ6_9BACT</name>
<reference evidence="2" key="1">
    <citation type="submission" date="2020-02" db="EMBL/GenBank/DDBJ databases">
        <authorList>
            <person name="Meier V. D."/>
        </authorList>
    </citation>
    <scope>NUCLEOTIDE SEQUENCE</scope>
    <source>
        <strain evidence="2">AVDCRST_MAG40</strain>
    </source>
</reference>
<dbReference type="AlphaFoldDB" id="A0A6J4LXQ6"/>
<accession>A0A6J4LXQ6</accession>
<feature type="non-terminal residue" evidence="2">
    <location>
        <position position="1"/>
    </location>
</feature>